<evidence type="ECO:0000256" key="3">
    <source>
        <dbReference type="ARBA" id="ARBA00023004"/>
    </source>
</evidence>
<proteinExistence type="inferred from homology"/>
<dbReference type="Gene3D" id="2.60.120.330">
    <property type="entry name" value="B-lactam Antibiotic, Isopenicillin N Synthase, Chain"/>
    <property type="match status" value="1"/>
</dbReference>
<dbReference type="PROSITE" id="PS51471">
    <property type="entry name" value="FE2OG_OXY"/>
    <property type="match status" value="1"/>
</dbReference>
<dbReference type="Pfam" id="PF03171">
    <property type="entry name" value="2OG-FeII_Oxy"/>
    <property type="match status" value="1"/>
</dbReference>
<dbReference type="Pfam" id="PF14226">
    <property type="entry name" value="DIOX_N"/>
    <property type="match status" value="1"/>
</dbReference>
<dbReference type="InterPro" id="IPR027443">
    <property type="entry name" value="IPNS-like_sf"/>
</dbReference>
<evidence type="ECO:0000256" key="2">
    <source>
        <dbReference type="ARBA" id="ARBA00022723"/>
    </source>
</evidence>
<feature type="region of interest" description="Disordered" evidence="5">
    <location>
        <begin position="1"/>
        <end position="29"/>
    </location>
</feature>
<gene>
    <name evidence="7" type="ORF">EUGRSUZ_C00492</name>
</gene>
<dbReference type="InterPro" id="IPR044861">
    <property type="entry name" value="IPNS-like_FE2OG_OXY"/>
</dbReference>
<comment type="similarity">
    <text evidence="1 4">Belongs to the iron/ascorbate-dependent oxidoreductase family.</text>
</comment>
<name>A0A059CL18_EUCGR</name>
<reference evidence="7" key="1">
    <citation type="submission" date="2013-07" db="EMBL/GenBank/DDBJ databases">
        <title>The genome of Eucalyptus grandis.</title>
        <authorList>
            <person name="Schmutz J."/>
            <person name="Hayes R."/>
            <person name="Myburg A."/>
            <person name="Tuskan G."/>
            <person name="Grattapaglia D."/>
            <person name="Rokhsar D.S."/>
        </authorList>
    </citation>
    <scope>NUCLEOTIDE SEQUENCE</scope>
    <source>
        <tissue evidence="7">Leaf extractions</tissue>
    </source>
</reference>
<organism evidence="7">
    <name type="scientific">Eucalyptus grandis</name>
    <name type="common">Flooded gum</name>
    <dbReference type="NCBI Taxonomy" id="71139"/>
    <lineage>
        <taxon>Eukaryota</taxon>
        <taxon>Viridiplantae</taxon>
        <taxon>Streptophyta</taxon>
        <taxon>Embryophyta</taxon>
        <taxon>Tracheophyta</taxon>
        <taxon>Spermatophyta</taxon>
        <taxon>Magnoliopsida</taxon>
        <taxon>eudicotyledons</taxon>
        <taxon>Gunneridae</taxon>
        <taxon>Pentapetalae</taxon>
        <taxon>rosids</taxon>
        <taxon>malvids</taxon>
        <taxon>Myrtales</taxon>
        <taxon>Myrtaceae</taxon>
        <taxon>Myrtoideae</taxon>
        <taxon>Eucalypteae</taxon>
        <taxon>Eucalyptus</taxon>
    </lineage>
</organism>
<evidence type="ECO:0000256" key="5">
    <source>
        <dbReference type="SAM" id="MobiDB-lite"/>
    </source>
</evidence>
<accession>A0A059CL18</accession>
<evidence type="ECO:0000259" key="6">
    <source>
        <dbReference type="PROSITE" id="PS51471"/>
    </source>
</evidence>
<dbReference type="STRING" id="71139.A0A059CL18"/>
<dbReference type="InterPro" id="IPR050295">
    <property type="entry name" value="Plant_2OG-oxidoreductases"/>
</dbReference>
<dbReference type="GO" id="GO:0046872">
    <property type="term" value="F:metal ion binding"/>
    <property type="evidence" value="ECO:0007669"/>
    <property type="project" value="UniProtKB-KW"/>
</dbReference>
<keyword evidence="4" id="KW-0560">Oxidoreductase</keyword>
<evidence type="ECO:0000313" key="7">
    <source>
        <dbReference type="EMBL" id="KCW79067.1"/>
    </source>
</evidence>
<protein>
    <recommendedName>
        <fullName evidence="6">Fe2OG dioxygenase domain-containing protein</fullName>
    </recommendedName>
</protein>
<dbReference type="InterPro" id="IPR026992">
    <property type="entry name" value="DIOX_N"/>
</dbReference>
<evidence type="ECO:0000256" key="1">
    <source>
        <dbReference type="ARBA" id="ARBA00008056"/>
    </source>
</evidence>
<dbReference type="GO" id="GO:0016491">
    <property type="term" value="F:oxidoreductase activity"/>
    <property type="evidence" value="ECO:0007669"/>
    <property type="project" value="UniProtKB-KW"/>
</dbReference>
<dbReference type="FunFam" id="2.60.120.330:FF:000018">
    <property type="entry name" value="2-oxoglutarate (2OG) and Fe(II)-dependent oxygenase superfamily protein"/>
    <property type="match status" value="1"/>
</dbReference>
<dbReference type="InParanoid" id="A0A059CL18"/>
<dbReference type="AlphaFoldDB" id="A0A059CL18"/>
<dbReference type="EMBL" id="KK198755">
    <property type="protein sequence ID" value="KCW79067.1"/>
    <property type="molecule type" value="Genomic_DNA"/>
</dbReference>
<dbReference type="InterPro" id="IPR005123">
    <property type="entry name" value="Oxoglu/Fe-dep_dioxygenase_dom"/>
</dbReference>
<dbReference type="OMA" id="HPENFRN"/>
<keyword evidence="3 4" id="KW-0408">Iron</keyword>
<evidence type="ECO:0000256" key="4">
    <source>
        <dbReference type="RuleBase" id="RU003682"/>
    </source>
</evidence>
<dbReference type="SUPFAM" id="SSF51197">
    <property type="entry name" value="Clavaminate synthase-like"/>
    <property type="match status" value="1"/>
</dbReference>
<keyword evidence="2 4" id="KW-0479">Metal-binding</keyword>
<dbReference type="Gramene" id="KCW79067">
    <property type="protein sequence ID" value="KCW79067"/>
    <property type="gene ID" value="EUGRSUZ_C00492"/>
</dbReference>
<sequence length="357" mass="40197">MDRVQESSSLSSFSQNIPKLSVDADDPPPRYFVKGGSVGPVESFPLAQIPIVDLSLLLSVSSTCSGKEQKEELEKLRSALSEWGCFQAIGHGIPTSFLEKVRLMAKKFFALPAEEKQKYARDPADLEGYGTDPILSDEQVLDWSKRLFLNLLPLDSRKLKLCPETPEEFREVHDVFFKEVKSVTDLLQKAMARSLDLEENCFSKKYGDRAFMATRFNHYPPCSRPDLVLGAKAHSDGSGITVLLQDEEVEGLQVLKDYRWFKVPIVPDAFVVNIGDQMQIMSNGIFKSPLHRVTANSQSERLSVAVFYLPDTETEIEPDEGLISEERPQMYRKLKNYAAINFECFQSGKTALATVRL</sequence>
<feature type="domain" description="Fe2OG dioxygenase" evidence="6">
    <location>
        <begin position="209"/>
        <end position="310"/>
    </location>
</feature>
<dbReference type="PANTHER" id="PTHR47991">
    <property type="entry name" value="OXOGLUTARATE/IRON-DEPENDENT DIOXYGENASE"/>
    <property type="match status" value="1"/>
</dbReference>